<organism evidence="1 2">
    <name type="scientific">Deinococcus ruber</name>
    <dbReference type="NCBI Taxonomy" id="1848197"/>
    <lineage>
        <taxon>Bacteria</taxon>
        <taxon>Thermotogati</taxon>
        <taxon>Deinococcota</taxon>
        <taxon>Deinococci</taxon>
        <taxon>Deinococcales</taxon>
        <taxon>Deinococcaceae</taxon>
        <taxon>Deinococcus</taxon>
    </lineage>
</organism>
<reference evidence="1" key="2">
    <citation type="submission" date="2020-09" db="EMBL/GenBank/DDBJ databases">
        <authorList>
            <person name="Sun Q."/>
            <person name="Ohkuma M."/>
        </authorList>
    </citation>
    <scope>NUCLEOTIDE SEQUENCE</scope>
    <source>
        <strain evidence="1">JCM 31311</strain>
    </source>
</reference>
<protein>
    <submittedName>
        <fullName evidence="1">Uncharacterized protein</fullName>
    </submittedName>
</protein>
<dbReference type="AlphaFoldDB" id="A0A918C2I7"/>
<dbReference type="RefSeq" id="WP_189088601.1">
    <property type="nucleotide sequence ID" value="NZ_BMQL01000004.1"/>
</dbReference>
<dbReference type="Proteomes" id="UP000603865">
    <property type="component" value="Unassembled WGS sequence"/>
</dbReference>
<evidence type="ECO:0000313" key="1">
    <source>
        <dbReference type="EMBL" id="GGR00698.1"/>
    </source>
</evidence>
<name>A0A918C2I7_9DEIO</name>
<comment type="caution">
    <text evidence="1">The sequence shown here is derived from an EMBL/GenBank/DDBJ whole genome shotgun (WGS) entry which is preliminary data.</text>
</comment>
<proteinExistence type="predicted"/>
<keyword evidence="2" id="KW-1185">Reference proteome</keyword>
<dbReference type="EMBL" id="BMQL01000004">
    <property type="protein sequence ID" value="GGR00698.1"/>
    <property type="molecule type" value="Genomic_DNA"/>
</dbReference>
<gene>
    <name evidence="1" type="ORF">GCM10008957_11910</name>
</gene>
<sequence>MAIKQLRPLLLLLALLVFGVLIWTAYTFFHTPNALTISGESTTETQTFRIAQRRYDLQADLLPNCQYTLYLTPEGQPWDKAGKAIASASGEHALQATTDVLNAGRYFIHSLTNPDEGCSWTLRMKAK</sequence>
<reference evidence="1" key="1">
    <citation type="journal article" date="2014" name="Int. J. Syst. Evol. Microbiol.">
        <title>Complete genome sequence of Corynebacterium casei LMG S-19264T (=DSM 44701T), isolated from a smear-ripened cheese.</title>
        <authorList>
            <consortium name="US DOE Joint Genome Institute (JGI-PGF)"/>
            <person name="Walter F."/>
            <person name="Albersmeier A."/>
            <person name="Kalinowski J."/>
            <person name="Ruckert C."/>
        </authorList>
    </citation>
    <scope>NUCLEOTIDE SEQUENCE</scope>
    <source>
        <strain evidence="1">JCM 31311</strain>
    </source>
</reference>
<evidence type="ECO:0000313" key="2">
    <source>
        <dbReference type="Proteomes" id="UP000603865"/>
    </source>
</evidence>
<accession>A0A918C2I7</accession>